<dbReference type="EMBL" id="MU155326">
    <property type="protein sequence ID" value="KAF9475589.1"/>
    <property type="molecule type" value="Genomic_DNA"/>
</dbReference>
<dbReference type="Proteomes" id="UP000807469">
    <property type="component" value="Unassembled WGS sequence"/>
</dbReference>
<keyword evidence="2" id="KW-1185">Reference proteome</keyword>
<evidence type="ECO:0000313" key="1">
    <source>
        <dbReference type="EMBL" id="KAF9475589.1"/>
    </source>
</evidence>
<accession>A0A9P5YW09</accession>
<proteinExistence type="predicted"/>
<name>A0A9P5YW09_9AGAR</name>
<organism evidence="1 2">
    <name type="scientific">Pholiota conissans</name>
    <dbReference type="NCBI Taxonomy" id="109636"/>
    <lineage>
        <taxon>Eukaryota</taxon>
        <taxon>Fungi</taxon>
        <taxon>Dikarya</taxon>
        <taxon>Basidiomycota</taxon>
        <taxon>Agaricomycotina</taxon>
        <taxon>Agaricomycetes</taxon>
        <taxon>Agaricomycetidae</taxon>
        <taxon>Agaricales</taxon>
        <taxon>Agaricineae</taxon>
        <taxon>Strophariaceae</taxon>
        <taxon>Pholiota</taxon>
    </lineage>
</organism>
<comment type="caution">
    <text evidence="1">The sequence shown here is derived from an EMBL/GenBank/DDBJ whole genome shotgun (WGS) entry which is preliminary data.</text>
</comment>
<evidence type="ECO:0000313" key="2">
    <source>
        <dbReference type="Proteomes" id="UP000807469"/>
    </source>
</evidence>
<gene>
    <name evidence="1" type="ORF">BDN70DRAFT_898037</name>
</gene>
<reference evidence="1" key="1">
    <citation type="submission" date="2020-11" db="EMBL/GenBank/DDBJ databases">
        <authorList>
            <consortium name="DOE Joint Genome Institute"/>
            <person name="Ahrendt S."/>
            <person name="Riley R."/>
            <person name="Andreopoulos W."/>
            <person name="Labutti K."/>
            <person name="Pangilinan J."/>
            <person name="Ruiz-Duenas F.J."/>
            <person name="Barrasa J.M."/>
            <person name="Sanchez-Garcia M."/>
            <person name="Camarero S."/>
            <person name="Miyauchi S."/>
            <person name="Serrano A."/>
            <person name="Linde D."/>
            <person name="Babiker R."/>
            <person name="Drula E."/>
            <person name="Ayuso-Fernandez I."/>
            <person name="Pacheco R."/>
            <person name="Padilla G."/>
            <person name="Ferreira P."/>
            <person name="Barriuso J."/>
            <person name="Kellner H."/>
            <person name="Castanera R."/>
            <person name="Alfaro M."/>
            <person name="Ramirez L."/>
            <person name="Pisabarro A.G."/>
            <person name="Kuo A."/>
            <person name="Tritt A."/>
            <person name="Lipzen A."/>
            <person name="He G."/>
            <person name="Yan M."/>
            <person name="Ng V."/>
            <person name="Cullen D."/>
            <person name="Martin F."/>
            <person name="Rosso M.-N."/>
            <person name="Henrissat B."/>
            <person name="Hibbett D."/>
            <person name="Martinez A.T."/>
            <person name="Grigoriev I.V."/>
        </authorList>
    </citation>
    <scope>NUCLEOTIDE SEQUENCE</scope>
    <source>
        <strain evidence="1">CIRM-BRFM 674</strain>
    </source>
</reference>
<protein>
    <submittedName>
        <fullName evidence="1">Uncharacterized protein</fullName>
    </submittedName>
</protein>
<dbReference type="AlphaFoldDB" id="A0A9P5YW09"/>
<sequence length="141" mass="15945">MACASSLDLDIRLPNYEKQGSYPSEYFARLASSGLGIDEDCLPLLFWRKRLDILARKTWRTGLIPFRRGLMRVADAFSTIAPADEEFLISFTPDELSAHKEANSFWVVHMTLAYARAAKLRIGANGYVPRTDEDPEKFVNA</sequence>